<keyword evidence="7" id="KW-0406">Ion transport</keyword>
<feature type="transmembrane region" description="Helical" evidence="10">
    <location>
        <begin position="223"/>
        <end position="248"/>
    </location>
</feature>
<feature type="domain" description="Cation/H+ exchanger transmembrane" evidence="11">
    <location>
        <begin position="9"/>
        <end position="391"/>
    </location>
</feature>
<keyword evidence="9" id="KW-0739">Sodium transport</keyword>
<feature type="transmembrane region" description="Helical" evidence="10">
    <location>
        <begin position="54"/>
        <end position="71"/>
    </location>
</feature>
<evidence type="ECO:0000313" key="12">
    <source>
        <dbReference type="EMBL" id="KKK34997.1"/>
    </source>
</evidence>
<evidence type="ECO:0000259" key="11">
    <source>
        <dbReference type="Pfam" id="PF00999"/>
    </source>
</evidence>
<name>A0A0M2SPY1_9STAP</name>
<feature type="transmembrane region" description="Helical" evidence="10">
    <location>
        <begin position="294"/>
        <end position="316"/>
    </location>
</feature>
<dbReference type="InterPro" id="IPR018422">
    <property type="entry name" value="Cation/H_exchanger_CPA1"/>
</dbReference>
<protein>
    <submittedName>
        <fullName evidence="12">Sodium:proton antiporter</fullName>
    </submittedName>
</protein>
<keyword evidence="8 10" id="KW-0472">Membrane</keyword>
<organism evidence="12 13">
    <name type="scientific">Salinicoccus sediminis</name>
    <dbReference type="NCBI Taxonomy" id="1432562"/>
    <lineage>
        <taxon>Bacteria</taxon>
        <taxon>Bacillati</taxon>
        <taxon>Bacillota</taxon>
        <taxon>Bacilli</taxon>
        <taxon>Bacillales</taxon>
        <taxon>Staphylococcaceae</taxon>
        <taxon>Salinicoccus</taxon>
    </lineage>
</organism>
<evidence type="ECO:0000256" key="9">
    <source>
        <dbReference type="ARBA" id="ARBA00023201"/>
    </source>
</evidence>
<evidence type="ECO:0000256" key="2">
    <source>
        <dbReference type="ARBA" id="ARBA00022448"/>
    </source>
</evidence>
<dbReference type="GO" id="GO:0005886">
    <property type="term" value="C:plasma membrane"/>
    <property type="evidence" value="ECO:0007669"/>
    <property type="project" value="UniProtKB-SubCell"/>
</dbReference>
<evidence type="ECO:0000256" key="7">
    <source>
        <dbReference type="ARBA" id="ARBA00023065"/>
    </source>
</evidence>
<dbReference type="Proteomes" id="UP000034287">
    <property type="component" value="Unassembled WGS sequence"/>
</dbReference>
<evidence type="ECO:0000256" key="5">
    <source>
        <dbReference type="ARBA" id="ARBA00022989"/>
    </source>
</evidence>
<gene>
    <name evidence="12" type="ORF">WN59_04980</name>
</gene>
<comment type="subcellular location">
    <subcellularLocation>
        <location evidence="1">Cell membrane</location>
        <topology evidence="1">Multi-pass membrane protein</topology>
    </subcellularLocation>
</comment>
<reference evidence="12 13" key="1">
    <citation type="submission" date="2015-04" db="EMBL/GenBank/DDBJ databases">
        <title>Taxonomic description and genome sequence of Salinicoccus sediminis sp. nov., a novel hyper halotolerant bacterium isolated from marine sediment.</title>
        <authorList>
            <person name="Mathan Kumar R."/>
            <person name="Kaur G."/>
            <person name="Kumar N."/>
            <person name="Kumar A."/>
            <person name="Singh N.K."/>
            <person name="Kaur N."/>
            <person name="Mayilraj S."/>
        </authorList>
    </citation>
    <scope>NUCLEOTIDE SEQUENCE [LARGE SCALE GENOMIC DNA]</scope>
    <source>
        <strain evidence="12 13">SV-16</strain>
    </source>
</reference>
<keyword evidence="6" id="KW-0915">Sodium</keyword>
<keyword evidence="5 10" id="KW-1133">Transmembrane helix</keyword>
<dbReference type="PATRIC" id="fig|1432562.3.peg.984"/>
<dbReference type="PANTHER" id="PTHR10110">
    <property type="entry name" value="SODIUM/HYDROGEN EXCHANGER"/>
    <property type="match status" value="1"/>
</dbReference>
<dbReference type="OrthoDB" id="9809206at2"/>
<proteinExistence type="predicted"/>
<feature type="transmembrane region" description="Helical" evidence="10">
    <location>
        <begin position="28"/>
        <end position="48"/>
    </location>
</feature>
<dbReference type="InterPro" id="IPR006153">
    <property type="entry name" value="Cation/H_exchanger_TM"/>
</dbReference>
<feature type="transmembrane region" description="Helical" evidence="10">
    <location>
        <begin position="336"/>
        <end position="354"/>
    </location>
</feature>
<dbReference type="Pfam" id="PF00999">
    <property type="entry name" value="Na_H_Exchanger"/>
    <property type="match status" value="1"/>
</dbReference>
<dbReference type="GO" id="GO:0098719">
    <property type="term" value="P:sodium ion import across plasma membrane"/>
    <property type="evidence" value="ECO:0007669"/>
    <property type="project" value="TreeGrafter"/>
</dbReference>
<keyword evidence="3" id="KW-1003">Cell membrane</keyword>
<keyword evidence="4 10" id="KW-0812">Transmembrane</keyword>
<dbReference type="GO" id="GO:0015386">
    <property type="term" value="F:potassium:proton antiporter activity"/>
    <property type="evidence" value="ECO:0007669"/>
    <property type="project" value="TreeGrafter"/>
</dbReference>
<dbReference type="InterPro" id="IPR038770">
    <property type="entry name" value="Na+/solute_symporter_sf"/>
</dbReference>
<dbReference type="EMBL" id="LAYZ01000002">
    <property type="protein sequence ID" value="KKK34997.1"/>
    <property type="molecule type" value="Genomic_DNA"/>
</dbReference>
<evidence type="ECO:0000256" key="4">
    <source>
        <dbReference type="ARBA" id="ARBA00022692"/>
    </source>
</evidence>
<feature type="transmembrane region" description="Helical" evidence="10">
    <location>
        <begin position="83"/>
        <end position="105"/>
    </location>
</feature>
<feature type="transmembrane region" description="Helical" evidence="10">
    <location>
        <begin position="366"/>
        <end position="386"/>
    </location>
</feature>
<evidence type="ECO:0000256" key="6">
    <source>
        <dbReference type="ARBA" id="ARBA00023053"/>
    </source>
</evidence>
<evidence type="ECO:0000256" key="3">
    <source>
        <dbReference type="ARBA" id="ARBA00022475"/>
    </source>
</evidence>
<dbReference type="PANTHER" id="PTHR10110:SF86">
    <property type="entry name" value="SODIUM_HYDROGEN EXCHANGER 7"/>
    <property type="match status" value="1"/>
</dbReference>
<accession>A0A0M2SPY1</accession>
<evidence type="ECO:0000313" key="13">
    <source>
        <dbReference type="Proteomes" id="UP000034287"/>
    </source>
</evidence>
<dbReference type="Gene3D" id="1.20.1530.20">
    <property type="match status" value="1"/>
</dbReference>
<feature type="transmembrane region" description="Helical" evidence="10">
    <location>
        <begin position="6"/>
        <end position="21"/>
    </location>
</feature>
<keyword evidence="13" id="KW-1185">Reference proteome</keyword>
<evidence type="ECO:0000256" key="8">
    <source>
        <dbReference type="ARBA" id="ARBA00023136"/>
    </source>
</evidence>
<sequence>METSHILILLLIGYIVFTIDQKQDNFPVPTVLVLIGIGLSFIPFFSSVEVTGNMIYHLFLPALLFTSAYQLPADGLKKNAGIISFLGVFGIMFTVAALGVSIYLLSGPFIPLSLLESLIIAAILTPTDPVSVVSIIKKSVGSEKIADVVEGESLINDGTSIVIFTTLAGMLADSRAFSIGTFLGEFLLVSIGGAGLGILFGWLMGKVVNVTHDRKYQVMLSIILAYGTFNITEYIGASGVLAAVFAGVMLSFKYESSEREEHFRESLDGFWEIAEASILSLLFLLIGIESAEFLIFDGWIFVIIIFILSMVIRYILVAGTTQAFPKWRHEINQKEAALIAWAGLKGTMSVFLILTLYSQNTGDLDMIISLSFAAVLISLVVQSLGVKPLSKKIVK</sequence>
<dbReference type="GO" id="GO:0015385">
    <property type="term" value="F:sodium:proton antiporter activity"/>
    <property type="evidence" value="ECO:0007669"/>
    <property type="project" value="InterPro"/>
</dbReference>
<keyword evidence="2" id="KW-0813">Transport</keyword>
<dbReference type="RefSeq" id="WP_046513571.1">
    <property type="nucleotide sequence ID" value="NZ_LAYZ01000002.1"/>
</dbReference>
<evidence type="ECO:0000256" key="1">
    <source>
        <dbReference type="ARBA" id="ARBA00004651"/>
    </source>
</evidence>
<comment type="caution">
    <text evidence="12">The sequence shown here is derived from an EMBL/GenBank/DDBJ whole genome shotgun (WGS) entry which is preliminary data.</text>
</comment>
<dbReference type="GO" id="GO:0051453">
    <property type="term" value="P:regulation of intracellular pH"/>
    <property type="evidence" value="ECO:0007669"/>
    <property type="project" value="TreeGrafter"/>
</dbReference>
<feature type="transmembrane region" description="Helical" evidence="10">
    <location>
        <begin position="182"/>
        <end position="203"/>
    </location>
</feature>
<evidence type="ECO:0000256" key="10">
    <source>
        <dbReference type="SAM" id="Phobius"/>
    </source>
</evidence>
<dbReference type="AlphaFoldDB" id="A0A0M2SPY1"/>
<dbReference type="STRING" id="1432562.WN59_04980"/>